<dbReference type="Pfam" id="PF06803">
    <property type="entry name" value="DUF1232"/>
    <property type="match status" value="1"/>
</dbReference>
<feature type="transmembrane region" description="Helical" evidence="5">
    <location>
        <begin position="35"/>
        <end position="58"/>
    </location>
</feature>
<keyword evidence="8" id="KW-1185">Reference proteome</keyword>
<evidence type="ECO:0000256" key="3">
    <source>
        <dbReference type="ARBA" id="ARBA00022989"/>
    </source>
</evidence>
<sequence length="107" mass="11737">MYFAARDARTPWAVRLLALLVAAYALSPIDLIPDFIPVLGYLDDVILVPLGLALVLRLMPPPVMVTARERAEAVVDRPVSVAMAAAFVLAWVIVLFGLGAWAYRRFS</sequence>
<evidence type="ECO:0000256" key="4">
    <source>
        <dbReference type="ARBA" id="ARBA00023136"/>
    </source>
</evidence>
<name>F3KRF1_9BURK</name>
<keyword evidence="2 5" id="KW-0812">Transmembrane</keyword>
<dbReference type="AlphaFoldDB" id="F3KRF1"/>
<accession>F3KRF1</accession>
<proteinExistence type="predicted"/>
<protein>
    <recommendedName>
        <fullName evidence="6">DUF1232 domain-containing protein</fullName>
    </recommendedName>
</protein>
<evidence type="ECO:0000256" key="5">
    <source>
        <dbReference type="SAM" id="Phobius"/>
    </source>
</evidence>
<dbReference type="STRING" id="887062.HGR_05141"/>
<evidence type="ECO:0000259" key="6">
    <source>
        <dbReference type="Pfam" id="PF06803"/>
    </source>
</evidence>
<evidence type="ECO:0000313" key="7">
    <source>
        <dbReference type="EMBL" id="EGI77641.1"/>
    </source>
</evidence>
<dbReference type="InterPro" id="IPR010652">
    <property type="entry name" value="DUF1232"/>
</dbReference>
<evidence type="ECO:0000256" key="1">
    <source>
        <dbReference type="ARBA" id="ARBA00004127"/>
    </source>
</evidence>
<dbReference type="GO" id="GO:0012505">
    <property type="term" value="C:endomembrane system"/>
    <property type="evidence" value="ECO:0007669"/>
    <property type="project" value="UniProtKB-SubCell"/>
</dbReference>
<gene>
    <name evidence="7" type="ORF">HGR_05141</name>
</gene>
<keyword evidence="3 5" id="KW-1133">Transmembrane helix</keyword>
<dbReference type="Proteomes" id="UP000016368">
    <property type="component" value="Unassembled WGS sequence"/>
</dbReference>
<evidence type="ECO:0000313" key="8">
    <source>
        <dbReference type="Proteomes" id="UP000016368"/>
    </source>
</evidence>
<reference evidence="7 8" key="1">
    <citation type="journal article" date="2011" name="EMBO J.">
        <title>Structural diversity of bacterial flagellar motors.</title>
        <authorList>
            <person name="Chen S."/>
            <person name="Beeby M."/>
            <person name="Murphy G.E."/>
            <person name="Leadbetter J.R."/>
            <person name="Hendrixson D.R."/>
            <person name="Briegel A."/>
            <person name="Li Z."/>
            <person name="Shi J."/>
            <person name="Tocheva E.I."/>
            <person name="Muller A."/>
            <person name="Dobro M.J."/>
            <person name="Jensen G.J."/>
        </authorList>
    </citation>
    <scope>NUCLEOTIDE SEQUENCE [LARGE SCALE GENOMIC DNA]</scope>
    <source>
        <strain evidence="7 8">ATCC 19624</strain>
    </source>
</reference>
<comment type="caution">
    <text evidence="7">The sequence shown here is derived from an EMBL/GenBank/DDBJ whole genome shotgun (WGS) entry which is preliminary data.</text>
</comment>
<keyword evidence="4 5" id="KW-0472">Membrane</keyword>
<feature type="domain" description="DUF1232" evidence="6">
    <location>
        <begin position="15"/>
        <end position="50"/>
    </location>
</feature>
<dbReference type="EMBL" id="AEGR01000043">
    <property type="protein sequence ID" value="EGI77641.1"/>
    <property type="molecule type" value="Genomic_DNA"/>
</dbReference>
<evidence type="ECO:0000256" key="2">
    <source>
        <dbReference type="ARBA" id="ARBA00022692"/>
    </source>
</evidence>
<feature type="transmembrane region" description="Helical" evidence="5">
    <location>
        <begin position="79"/>
        <end position="103"/>
    </location>
</feature>
<dbReference type="eggNOG" id="COG3339">
    <property type="taxonomic scope" value="Bacteria"/>
</dbReference>
<organism evidence="7 8">
    <name type="scientific">Hylemonella gracilis ATCC 19624</name>
    <dbReference type="NCBI Taxonomy" id="887062"/>
    <lineage>
        <taxon>Bacteria</taxon>
        <taxon>Pseudomonadati</taxon>
        <taxon>Pseudomonadota</taxon>
        <taxon>Betaproteobacteria</taxon>
        <taxon>Burkholderiales</taxon>
        <taxon>Comamonadaceae</taxon>
        <taxon>Hylemonella</taxon>
    </lineage>
</organism>
<comment type="subcellular location">
    <subcellularLocation>
        <location evidence="1">Endomembrane system</location>
        <topology evidence="1">Multi-pass membrane protein</topology>
    </subcellularLocation>
</comment>
<feature type="transmembrane region" description="Helical" evidence="5">
    <location>
        <begin position="12"/>
        <end position="29"/>
    </location>
</feature>